<dbReference type="AlphaFoldDB" id="A0A1D2KTR7"/>
<keyword evidence="3 5" id="KW-1133">Transmembrane helix</keyword>
<dbReference type="GO" id="GO:0015179">
    <property type="term" value="F:L-amino acid transmembrane transporter activity"/>
    <property type="evidence" value="ECO:0007669"/>
    <property type="project" value="TreeGrafter"/>
</dbReference>
<feature type="transmembrane region" description="Helical" evidence="5">
    <location>
        <begin position="387"/>
        <end position="407"/>
    </location>
</feature>
<dbReference type="EMBL" id="CP023483">
    <property type="protein sequence ID" value="ATF25685.1"/>
    <property type="molecule type" value="Genomic_DNA"/>
</dbReference>
<evidence type="ECO:0000256" key="3">
    <source>
        <dbReference type="ARBA" id="ARBA00022989"/>
    </source>
</evidence>
<feature type="transmembrane region" description="Helical" evidence="5">
    <location>
        <begin position="280"/>
        <end position="305"/>
    </location>
</feature>
<dbReference type="PANTHER" id="PTHR11785">
    <property type="entry name" value="AMINO ACID TRANSPORTER"/>
    <property type="match status" value="1"/>
</dbReference>
<name>A0A1D2KTR7_BROTH</name>
<dbReference type="OrthoDB" id="3181223at2"/>
<evidence type="ECO:0000313" key="8">
    <source>
        <dbReference type="Proteomes" id="UP000243591"/>
    </source>
</evidence>
<evidence type="ECO:0000256" key="1">
    <source>
        <dbReference type="ARBA" id="ARBA00004141"/>
    </source>
</evidence>
<dbReference type="RefSeq" id="WP_029091710.1">
    <property type="nucleotide sequence ID" value="NZ_CBCPKC010000005.1"/>
</dbReference>
<accession>A0A1D2KTR7</accession>
<sequence>MKENELKPTLGIWSALALIIGTIIGSGVFFKPASVLGEVGSANMALAAWAAGGILTIAAGLTIAEIGTQLPYTGGLYIYMSHIYGKVWGFLAGWMQIIIYGPAIIASLSLYLAVLMVHFFGLGDQWQIPIAIIAAVGVMFLNMLNKRYGASAQIITTVCKLVPIAAIIVFGLIQGDEAALGQVLTQATSTTTGSFGVAILATLYAYDGWILLSNMAGELKNPQKLLPRAMTIGLLVVMFCYIMINLAIYKMLPADTIIAEGEKAAPFVATMLFGDIGGKLLNIAIIISILGCLNGKIMTFPRIVYAMAKENDLPFSKQLAYVHPKANTPIVSIGIIMLFSIIMMLFFDADYLSVICIFVIYLFYVFAFIGVFIMRKRNKGVKLSYRVPLYPFTPIVAILGSVYIIWSQVAADLVGVAISIGIVLIGLPLYWLIHRKD</sequence>
<dbReference type="InterPro" id="IPR002293">
    <property type="entry name" value="AA/rel_permease1"/>
</dbReference>
<keyword evidence="2 5" id="KW-0812">Transmembrane</keyword>
<feature type="transmembrane region" description="Helical" evidence="5">
    <location>
        <begin position="326"/>
        <end position="346"/>
    </location>
</feature>
<dbReference type="FunFam" id="1.20.1740.10:FF:000051">
    <property type="entry name" value="Amino acid permease"/>
    <property type="match status" value="1"/>
</dbReference>
<evidence type="ECO:0000256" key="5">
    <source>
        <dbReference type="SAM" id="Phobius"/>
    </source>
</evidence>
<dbReference type="Proteomes" id="UP000270190">
    <property type="component" value="Unassembled WGS sequence"/>
</dbReference>
<protein>
    <submittedName>
        <fullName evidence="6">Amino acid permease</fullName>
    </submittedName>
    <submittedName>
        <fullName evidence="7">Serine/threonine exchanger SteT</fullName>
    </submittedName>
</protein>
<feature type="transmembrane region" description="Helical" evidence="5">
    <location>
        <begin position="42"/>
        <end position="64"/>
    </location>
</feature>
<feature type="transmembrane region" description="Helical" evidence="5">
    <location>
        <begin position="126"/>
        <end position="144"/>
    </location>
</feature>
<feature type="transmembrane region" description="Helical" evidence="5">
    <location>
        <begin position="12"/>
        <end position="30"/>
    </location>
</feature>
<reference evidence="6 8" key="1">
    <citation type="submission" date="2017-09" db="EMBL/GenBank/DDBJ databases">
        <title>Complete Genome Sequences of Two Strains of the Meat Spoilage Bacterium Brochothrix thermosphacta Isolated from Ground Chicken.</title>
        <authorList>
            <person name="Paoli G.C."/>
            <person name="Wijey C."/>
            <person name="Chen C.-Y."/>
            <person name="Nguyen L."/>
            <person name="Yan X."/>
            <person name="Irwin P.L."/>
        </authorList>
    </citation>
    <scope>NUCLEOTIDE SEQUENCE [LARGE SCALE GENOMIC DNA]</scope>
    <source>
        <strain evidence="6 8">BI</strain>
    </source>
</reference>
<evidence type="ECO:0000256" key="2">
    <source>
        <dbReference type="ARBA" id="ARBA00022692"/>
    </source>
</evidence>
<dbReference type="PANTHER" id="PTHR11785:SF512">
    <property type="entry name" value="SOBREMESA, ISOFORM B"/>
    <property type="match status" value="1"/>
</dbReference>
<feature type="transmembrane region" description="Helical" evidence="5">
    <location>
        <begin position="193"/>
        <end position="213"/>
    </location>
</feature>
<feature type="transmembrane region" description="Helical" evidence="5">
    <location>
        <begin position="352"/>
        <end position="375"/>
    </location>
</feature>
<gene>
    <name evidence="7" type="primary">steT</name>
    <name evidence="7" type="ORF">BTBSAS_40074</name>
    <name evidence="6" type="ORF">CNY62_04360</name>
</gene>
<evidence type="ECO:0000313" key="6">
    <source>
        <dbReference type="EMBL" id="ATF25685.1"/>
    </source>
</evidence>
<evidence type="ECO:0000313" key="9">
    <source>
        <dbReference type="Proteomes" id="UP000270190"/>
    </source>
</evidence>
<comment type="subcellular location">
    <subcellularLocation>
        <location evidence="1">Membrane</location>
        <topology evidence="1">Multi-pass membrane protein</topology>
    </subcellularLocation>
</comment>
<reference evidence="7" key="3">
    <citation type="submission" date="2018-04" db="EMBL/GenBank/DDBJ databases">
        <authorList>
            <person name="Go L.Y."/>
            <person name="Mitchell J.A."/>
        </authorList>
    </citation>
    <scope>NUCLEOTIDE SEQUENCE</scope>
    <source>
        <strain evidence="7">BSAS1 3</strain>
    </source>
</reference>
<dbReference type="Proteomes" id="UP000243591">
    <property type="component" value="Chromosome"/>
</dbReference>
<feature type="transmembrane region" description="Helical" evidence="5">
    <location>
        <begin position="225"/>
        <end position="244"/>
    </location>
</feature>
<dbReference type="Pfam" id="PF13520">
    <property type="entry name" value="AA_permease_2"/>
    <property type="match status" value="1"/>
</dbReference>
<dbReference type="PIRSF" id="PIRSF006060">
    <property type="entry name" value="AA_transporter"/>
    <property type="match status" value="1"/>
</dbReference>
<dbReference type="InterPro" id="IPR050598">
    <property type="entry name" value="AminoAcid_Transporter"/>
</dbReference>
<reference evidence="9" key="2">
    <citation type="submission" date="2018-04" db="EMBL/GenBank/DDBJ databases">
        <authorList>
            <person name="Illikoud N."/>
        </authorList>
    </citation>
    <scope>NUCLEOTIDE SEQUENCE [LARGE SCALE GENOMIC DNA]</scope>
</reference>
<proteinExistence type="predicted"/>
<dbReference type="STRING" id="2756.BFR44_07510"/>
<evidence type="ECO:0000313" key="7">
    <source>
        <dbReference type="EMBL" id="SPP29051.1"/>
    </source>
</evidence>
<evidence type="ECO:0000256" key="4">
    <source>
        <dbReference type="ARBA" id="ARBA00023136"/>
    </source>
</evidence>
<dbReference type="Gene3D" id="1.20.1740.10">
    <property type="entry name" value="Amino acid/polyamine transporter I"/>
    <property type="match status" value="1"/>
</dbReference>
<feature type="transmembrane region" description="Helical" evidence="5">
    <location>
        <begin position="151"/>
        <end position="173"/>
    </location>
</feature>
<keyword evidence="4 5" id="KW-0472">Membrane</keyword>
<keyword evidence="8" id="KW-1185">Reference proteome</keyword>
<organism evidence="6 8">
    <name type="scientific">Brochothrix thermosphacta</name>
    <name type="common">Microbacterium thermosphactum</name>
    <dbReference type="NCBI Taxonomy" id="2756"/>
    <lineage>
        <taxon>Bacteria</taxon>
        <taxon>Bacillati</taxon>
        <taxon>Bacillota</taxon>
        <taxon>Bacilli</taxon>
        <taxon>Bacillales</taxon>
        <taxon>Listeriaceae</taxon>
        <taxon>Brochothrix</taxon>
    </lineage>
</organism>
<dbReference type="KEGG" id="bths:CNY62_04360"/>
<feature type="transmembrane region" description="Helical" evidence="5">
    <location>
        <begin position="413"/>
        <end position="433"/>
    </location>
</feature>
<dbReference type="EMBL" id="OUNC01000034">
    <property type="protein sequence ID" value="SPP29051.1"/>
    <property type="molecule type" value="Genomic_DNA"/>
</dbReference>
<dbReference type="GO" id="GO:0016020">
    <property type="term" value="C:membrane"/>
    <property type="evidence" value="ECO:0007669"/>
    <property type="project" value="UniProtKB-SubCell"/>
</dbReference>
<feature type="transmembrane region" description="Helical" evidence="5">
    <location>
        <begin position="98"/>
        <end position="120"/>
    </location>
</feature>